<dbReference type="Proteomes" id="UP000823775">
    <property type="component" value="Unassembled WGS sequence"/>
</dbReference>
<name>A0ABS8WNX9_DATST</name>
<comment type="caution">
    <text evidence="1">The sequence shown here is derived from an EMBL/GenBank/DDBJ whole genome shotgun (WGS) entry which is preliminary data.</text>
</comment>
<dbReference type="EMBL" id="JACEIK010008269">
    <property type="protein sequence ID" value="MCE3051212.1"/>
    <property type="molecule type" value="Genomic_DNA"/>
</dbReference>
<gene>
    <name evidence="1" type="ORF">HAX54_049120</name>
</gene>
<evidence type="ECO:0000313" key="1">
    <source>
        <dbReference type="EMBL" id="MCE3051212.1"/>
    </source>
</evidence>
<evidence type="ECO:0000313" key="2">
    <source>
        <dbReference type="Proteomes" id="UP000823775"/>
    </source>
</evidence>
<proteinExistence type="predicted"/>
<feature type="non-terminal residue" evidence="1">
    <location>
        <position position="1"/>
    </location>
</feature>
<reference evidence="1 2" key="1">
    <citation type="journal article" date="2021" name="BMC Genomics">
        <title>Datura genome reveals duplications of psychoactive alkaloid biosynthetic genes and high mutation rate following tissue culture.</title>
        <authorList>
            <person name="Rajewski A."/>
            <person name="Carter-House D."/>
            <person name="Stajich J."/>
            <person name="Litt A."/>
        </authorList>
    </citation>
    <scope>NUCLEOTIDE SEQUENCE [LARGE SCALE GENOMIC DNA]</scope>
    <source>
        <strain evidence="1">AR-01</strain>
    </source>
</reference>
<organism evidence="1 2">
    <name type="scientific">Datura stramonium</name>
    <name type="common">Jimsonweed</name>
    <name type="synonym">Common thornapple</name>
    <dbReference type="NCBI Taxonomy" id="4076"/>
    <lineage>
        <taxon>Eukaryota</taxon>
        <taxon>Viridiplantae</taxon>
        <taxon>Streptophyta</taxon>
        <taxon>Embryophyta</taxon>
        <taxon>Tracheophyta</taxon>
        <taxon>Spermatophyta</taxon>
        <taxon>Magnoliopsida</taxon>
        <taxon>eudicotyledons</taxon>
        <taxon>Gunneridae</taxon>
        <taxon>Pentapetalae</taxon>
        <taxon>asterids</taxon>
        <taxon>lamiids</taxon>
        <taxon>Solanales</taxon>
        <taxon>Solanaceae</taxon>
        <taxon>Solanoideae</taxon>
        <taxon>Datureae</taxon>
        <taxon>Datura</taxon>
    </lineage>
</organism>
<accession>A0ABS8WNX9</accession>
<protein>
    <submittedName>
        <fullName evidence="1">Uncharacterized protein</fullName>
    </submittedName>
</protein>
<keyword evidence="2" id="KW-1185">Reference proteome</keyword>
<sequence length="113" mass="12625">SSSGAITCVAALSLLRRKRQPAPSTTGWRACRLPSRAPEQGWHKLDRATKRAIGRATREPVWRYAQCAILTVLWHVRGILVMWLHGRRAKTPSRLYGGRRSLLPGALACATRQ</sequence>